<dbReference type="EMBL" id="JAVHJO010000016">
    <property type="protein sequence ID" value="KAK6526233.1"/>
    <property type="molecule type" value="Genomic_DNA"/>
</dbReference>
<evidence type="ECO:0000313" key="2">
    <source>
        <dbReference type="Proteomes" id="UP001365542"/>
    </source>
</evidence>
<organism evidence="1 2">
    <name type="scientific">Orbilia ellipsospora</name>
    <dbReference type="NCBI Taxonomy" id="2528407"/>
    <lineage>
        <taxon>Eukaryota</taxon>
        <taxon>Fungi</taxon>
        <taxon>Dikarya</taxon>
        <taxon>Ascomycota</taxon>
        <taxon>Pezizomycotina</taxon>
        <taxon>Orbiliomycetes</taxon>
        <taxon>Orbiliales</taxon>
        <taxon>Orbiliaceae</taxon>
        <taxon>Orbilia</taxon>
    </lineage>
</organism>
<dbReference type="Proteomes" id="UP001365542">
    <property type="component" value="Unassembled WGS sequence"/>
</dbReference>
<name>A0AAV9WVV8_9PEZI</name>
<comment type="caution">
    <text evidence="1">The sequence shown here is derived from an EMBL/GenBank/DDBJ whole genome shotgun (WGS) entry which is preliminary data.</text>
</comment>
<protein>
    <submittedName>
        <fullName evidence="1">Uncharacterized protein</fullName>
    </submittedName>
</protein>
<accession>A0AAV9WVV8</accession>
<proteinExistence type="predicted"/>
<sequence>MVAGQLIAGTKGRPGIAMANAFDIGDARDDDGDESRGTTRDLVPRNLDESCVVLSTKQNNLVCILALFGLALSLAQVMCCSAGVN</sequence>
<gene>
    <name evidence="1" type="ORF">TWF694_004842</name>
</gene>
<reference evidence="1 2" key="1">
    <citation type="submission" date="2019-10" db="EMBL/GenBank/DDBJ databases">
        <authorList>
            <person name="Palmer J.M."/>
        </authorList>
    </citation>
    <scope>NUCLEOTIDE SEQUENCE [LARGE SCALE GENOMIC DNA]</scope>
    <source>
        <strain evidence="1 2">TWF694</strain>
    </source>
</reference>
<keyword evidence="2" id="KW-1185">Reference proteome</keyword>
<evidence type="ECO:0000313" key="1">
    <source>
        <dbReference type="EMBL" id="KAK6526233.1"/>
    </source>
</evidence>
<dbReference type="AlphaFoldDB" id="A0AAV9WVV8"/>